<feature type="region of interest" description="Disordered" evidence="1">
    <location>
        <begin position="65"/>
        <end position="114"/>
    </location>
</feature>
<feature type="compositionally biased region" description="Polar residues" evidence="1">
    <location>
        <begin position="33"/>
        <end position="43"/>
    </location>
</feature>
<feature type="region of interest" description="Disordered" evidence="1">
    <location>
        <begin position="1"/>
        <end position="44"/>
    </location>
</feature>
<protein>
    <submittedName>
        <fullName evidence="2">Uncharacterized protein</fullName>
    </submittedName>
</protein>
<name>A0A8H5USN2_9HYPO</name>
<dbReference type="PANTHER" id="PTHR28244">
    <property type="entry name" value="RNA POLYMERASE I-SPECIFIC TRANSCRIPTION INITIATION FACTOR RRN11"/>
    <property type="match status" value="1"/>
</dbReference>
<evidence type="ECO:0000256" key="1">
    <source>
        <dbReference type="SAM" id="MobiDB-lite"/>
    </source>
</evidence>
<feature type="compositionally biased region" description="Basic residues" evidence="1">
    <location>
        <begin position="102"/>
        <end position="113"/>
    </location>
</feature>
<dbReference type="GO" id="GO:0042790">
    <property type="term" value="P:nucleolar large rRNA transcription by RNA polymerase I"/>
    <property type="evidence" value="ECO:0007669"/>
    <property type="project" value="TreeGrafter"/>
</dbReference>
<evidence type="ECO:0000313" key="2">
    <source>
        <dbReference type="EMBL" id="KAF5596014.1"/>
    </source>
</evidence>
<comment type="caution">
    <text evidence="2">The sequence shown here is derived from an EMBL/GenBank/DDBJ whole genome shotgun (WGS) entry which is preliminary data.</text>
</comment>
<reference evidence="2 3" key="1">
    <citation type="submission" date="2020-05" db="EMBL/GenBank/DDBJ databases">
        <title>Identification and distribution of gene clusters putatively required for synthesis of sphingolipid metabolism inhibitors in phylogenetically diverse species of the filamentous fungus Fusarium.</title>
        <authorList>
            <person name="Kim H.-S."/>
            <person name="Busman M."/>
            <person name="Brown D.W."/>
            <person name="Divon H."/>
            <person name="Uhlig S."/>
            <person name="Proctor R.H."/>
        </authorList>
    </citation>
    <scope>NUCLEOTIDE SEQUENCE [LARGE SCALE GENOMIC DNA]</scope>
    <source>
        <strain evidence="2 3">NRRL 25211</strain>
    </source>
</reference>
<dbReference type="AlphaFoldDB" id="A0A8H5USN2"/>
<feature type="compositionally biased region" description="Acidic residues" evidence="1">
    <location>
        <begin position="86"/>
        <end position="97"/>
    </location>
</feature>
<dbReference type="GO" id="GO:0070860">
    <property type="term" value="C:RNA polymerase I core factor complex"/>
    <property type="evidence" value="ECO:0007669"/>
    <property type="project" value="TreeGrafter"/>
</dbReference>
<dbReference type="Proteomes" id="UP000544095">
    <property type="component" value="Unassembled WGS sequence"/>
</dbReference>
<keyword evidence="3" id="KW-1185">Reference proteome</keyword>
<gene>
    <name evidence="2" type="ORF">FPANT_4448</name>
</gene>
<dbReference type="GO" id="GO:0017025">
    <property type="term" value="F:TBP-class protein binding"/>
    <property type="evidence" value="ECO:0007669"/>
    <property type="project" value="TreeGrafter"/>
</dbReference>
<organism evidence="2 3">
    <name type="scientific">Fusarium pseudoanthophilum</name>
    <dbReference type="NCBI Taxonomy" id="48495"/>
    <lineage>
        <taxon>Eukaryota</taxon>
        <taxon>Fungi</taxon>
        <taxon>Dikarya</taxon>
        <taxon>Ascomycota</taxon>
        <taxon>Pezizomycotina</taxon>
        <taxon>Sordariomycetes</taxon>
        <taxon>Hypocreomycetidae</taxon>
        <taxon>Hypocreales</taxon>
        <taxon>Nectriaceae</taxon>
        <taxon>Fusarium</taxon>
        <taxon>Fusarium fujikuroi species complex</taxon>
    </lineage>
</organism>
<dbReference type="GO" id="GO:0001164">
    <property type="term" value="F:RNA polymerase I core promoter sequence-specific DNA binding"/>
    <property type="evidence" value="ECO:0007669"/>
    <property type="project" value="TreeGrafter"/>
</dbReference>
<dbReference type="EMBL" id="JAAOAR010000204">
    <property type="protein sequence ID" value="KAF5596014.1"/>
    <property type="molecule type" value="Genomic_DNA"/>
</dbReference>
<proteinExistence type="predicted"/>
<evidence type="ECO:0000313" key="3">
    <source>
        <dbReference type="Proteomes" id="UP000544095"/>
    </source>
</evidence>
<sequence length="403" mass="45724">MDSSLLDPPSFSQQMRSNKRKRLETTDGDFPSSMPQSSINPLSHSPGVVVQFAIAGLSETDQNPLQRIRDFPHRGISSNETFSIEAESDEDQETEGDEAARPKSKKPTSRKRGGHFDVLLQSTHYFLDRGEIAKASRAYGLILQLRPSGLPIDIRHHDLWAIGAEILMREGEETSQQDNGSHETQLKPTKRWGWAANMSKVKGYFDTLIQQHPYDYKTPKIVSALDFWIALFSCEIYNTHTEHILALNRLESEIDEESRRESFGNDESIASDETDNVEARKLYKKDELRVQALSIMKDIAKRMDVLMQDMPYSRNQHYLRLHAMASFYIADLVVPISPVSQYQAEEVQKSRLMEQQSARNHLERIITYGGELDKAAWKALNPSGDVEGGTSIPLYSSLPIRGL</sequence>
<dbReference type="PANTHER" id="PTHR28244:SF1">
    <property type="entry name" value="RNA POLYMERASE I-SPECIFIC TRANSCRIPTION INITIATION FACTOR RRN11"/>
    <property type="match status" value="1"/>
</dbReference>
<accession>A0A8H5USN2</accession>
<dbReference type="InterPro" id="IPR053029">
    <property type="entry name" value="RNA_pol_I-specific_init_factor"/>
</dbReference>